<dbReference type="GO" id="GO:0003723">
    <property type="term" value="F:RNA binding"/>
    <property type="evidence" value="ECO:0007669"/>
    <property type="project" value="UniProtKB-UniRule"/>
</dbReference>
<evidence type="ECO:0000256" key="1">
    <source>
        <dbReference type="PROSITE-ProRule" id="PRU00266"/>
    </source>
</evidence>
<dbReference type="InterPro" id="IPR014720">
    <property type="entry name" value="dsRBD_dom"/>
</dbReference>
<organism evidence="4 5">
    <name type="scientific">Amanita thiersii Skay4041</name>
    <dbReference type="NCBI Taxonomy" id="703135"/>
    <lineage>
        <taxon>Eukaryota</taxon>
        <taxon>Fungi</taxon>
        <taxon>Dikarya</taxon>
        <taxon>Basidiomycota</taxon>
        <taxon>Agaricomycotina</taxon>
        <taxon>Agaricomycetes</taxon>
        <taxon>Agaricomycetidae</taxon>
        <taxon>Agaricales</taxon>
        <taxon>Pluteineae</taxon>
        <taxon>Amanitaceae</taxon>
        <taxon>Amanita</taxon>
    </lineage>
</organism>
<feature type="region of interest" description="Disordered" evidence="2">
    <location>
        <begin position="1"/>
        <end position="23"/>
    </location>
</feature>
<name>A0A2A9N9T9_9AGAR</name>
<dbReference type="SUPFAM" id="SSF54768">
    <property type="entry name" value="dsRNA-binding domain-like"/>
    <property type="match status" value="1"/>
</dbReference>
<evidence type="ECO:0000313" key="4">
    <source>
        <dbReference type="EMBL" id="PFH47765.1"/>
    </source>
</evidence>
<dbReference type="Proteomes" id="UP000242287">
    <property type="component" value="Unassembled WGS sequence"/>
</dbReference>
<dbReference type="OrthoDB" id="112668at2759"/>
<dbReference type="Gene3D" id="3.30.160.20">
    <property type="match status" value="1"/>
</dbReference>
<keyword evidence="5" id="KW-1185">Reference proteome</keyword>
<feature type="domain" description="DRBM" evidence="3">
    <location>
        <begin position="27"/>
        <end position="93"/>
    </location>
</feature>
<proteinExistence type="predicted"/>
<dbReference type="SMART" id="SM00358">
    <property type="entry name" value="DSRM"/>
    <property type="match status" value="1"/>
</dbReference>
<gene>
    <name evidence="4" type="ORF">AMATHDRAFT_6433</name>
</gene>
<dbReference type="PROSITE" id="PS50137">
    <property type="entry name" value="DS_RBD"/>
    <property type="match status" value="1"/>
</dbReference>
<accession>A0A2A9N9T9</accession>
<reference evidence="4 5" key="1">
    <citation type="submission" date="2014-02" db="EMBL/GenBank/DDBJ databases">
        <title>Transposable element dynamics among asymbiotic and ectomycorrhizal Amanita fungi.</title>
        <authorList>
            <consortium name="DOE Joint Genome Institute"/>
            <person name="Hess J."/>
            <person name="Skrede I."/>
            <person name="Wolfe B."/>
            <person name="LaButti K."/>
            <person name="Ohm R.A."/>
            <person name="Grigoriev I.V."/>
            <person name="Pringle A."/>
        </authorList>
    </citation>
    <scope>NUCLEOTIDE SEQUENCE [LARGE SCALE GENOMIC DNA]</scope>
    <source>
        <strain evidence="4 5">SKay4041</strain>
    </source>
</reference>
<dbReference type="AlphaFoldDB" id="A0A2A9N9T9"/>
<sequence length="97" mass="10740">MGLKLRGLGRGKQHPTALQHRAMSSEHPITDLHNLAGIRRMRLDYEEASSGPPSSPMWTITAFYGVEYGRGVASTKLEAKRIAARNALQLLLSTLKR</sequence>
<dbReference type="Pfam" id="PF00035">
    <property type="entry name" value="dsrm"/>
    <property type="match status" value="1"/>
</dbReference>
<evidence type="ECO:0000256" key="2">
    <source>
        <dbReference type="SAM" id="MobiDB-lite"/>
    </source>
</evidence>
<protein>
    <recommendedName>
        <fullName evidence="3">DRBM domain-containing protein</fullName>
    </recommendedName>
</protein>
<dbReference type="EMBL" id="KZ302093">
    <property type="protein sequence ID" value="PFH47765.1"/>
    <property type="molecule type" value="Genomic_DNA"/>
</dbReference>
<keyword evidence="1" id="KW-0694">RNA-binding</keyword>
<evidence type="ECO:0000313" key="5">
    <source>
        <dbReference type="Proteomes" id="UP000242287"/>
    </source>
</evidence>
<evidence type="ECO:0000259" key="3">
    <source>
        <dbReference type="PROSITE" id="PS50137"/>
    </source>
</evidence>
<dbReference type="CDD" id="cd19875">
    <property type="entry name" value="DSRM_EIF2AK2-like"/>
    <property type="match status" value="1"/>
</dbReference>